<name>A0A101RP63_9ACTN</name>
<comment type="caution">
    <text evidence="1">The sequence shown here is derived from an EMBL/GenBank/DDBJ whole genome shotgun (WGS) entry which is preliminary data.</text>
</comment>
<accession>A0A101RP63</accession>
<reference evidence="1 2" key="1">
    <citation type="submission" date="2015-10" db="EMBL/GenBank/DDBJ databases">
        <title>Draft genome sequence of Streptomyces griseorubiginosus DSM 40469, type strain for the species Streptomyces griseorubiginosus.</title>
        <authorList>
            <person name="Ruckert C."/>
            <person name="Winkler A."/>
            <person name="Kalinowski J."/>
            <person name="Kampfer P."/>
            <person name="Glaeser S."/>
        </authorList>
    </citation>
    <scope>NUCLEOTIDE SEQUENCE [LARGE SCALE GENOMIC DNA]</scope>
    <source>
        <strain evidence="1 2">DSM 40469</strain>
    </source>
</reference>
<evidence type="ECO:0000313" key="1">
    <source>
        <dbReference type="EMBL" id="KUN59255.1"/>
    </source>
</evidence>
<dbReference type="AlphaFoldDB" id="A0A101RP63"/>
<organism evidence="1 2">
    <name type="scientific">Streptomyces griseorubiginosus</name>
    <dbReference type="NCBI Taxonomy" id="67304"/>
    <lineage>
        <taxon>Bacteria</taxon>
        <taxon>Bacillati</taxon>
        <taxon>Actinomycetota</taxon>
        <taxon>Actinomycetes</taxon>
        <taxon>Kitasatosporales</taxon>
        <taxon>Streptomycetaceae</taxon>
        <taxon>Streptomyces</taxon>
    </lineage>
</organism>
<protein>
    <submittedName>
        <fullName evidence="1">Uncharacterized protein</fullName>
    </submittedName>
</protein>
<keyword evidence="2" id="KW-1185">Reference proteome</keyword>
<evidence type="ECO:0000313" key="2">
    <source>
        <dbReference type="Proteomes" id="UP000054375"/>
    </source>
</evidence>
<sequence length="198" mass="22278">MLAYVRGCTGDSRHCMYTELIYGRAVRAVEQAKRDFRRSGVQPDLQSVGDVAGLSHALRNAWAQEGRPESRTMALSSRWLPRSTANAITTGRVPRDLRQYVAFLQACGIDDESLAPWFRAWFRVFGRLSARDAATTLQTLQASYDALFTYLVVYLEDASPSEEDRQRLVDIMQEIAWGSDWTVTPPNVAQLIGHAPRP</sequence>
<proteinExistence type="predicted"/>
<dbReference type="Proteomes" id="UP000054375">
    <property type="component" value="Unassembled WGS sequence"/>
</dbReference>
<dbReference type="EMBL" id="LMWV01000037">
    <property type="protein sequence ID" value="KUN59255.1"/>
    <property type="molecule type" value="Genomic_DNA"/>
</dbReference>
<gene>
    <name evidence="1" type="ORF">AQJ54_40055</name>
</gene>